<dbReference type="EMBL" id="JARKIB010000246">
    <property type="protein sequence ID" value="KAJ7719938.1"/>
    <property type="molecule type" value="Genomic_DNA"/>
</dbReference>
<dbReference type="Proteomes" id="UP001215598">
    <property type="component" value="Unassembled WGS sequence"/>
</dbReference>
<protein>
    <submittedName>
        <fullName evidence="4">Uncharacterized protein</fullName>
    </submittedName>
</protein>
<feature type="signal peptide" evidence="3">
    <location>
        <begin position="1"/>
        <end position="16"/>
    </location>
</feature>
<comment type="caution">
    <text evidence="4">The sequence shown here is derived from an EMBL/GenBank/DDBJ whole genome shotgun (WGS) entry which is preliminary data.</text>
</comment>
<accession>A0AAD7HG04</accession>
<keyword evidence="3" id="KW-0732">Signal</keyword>
<feature type="transmembrane region" description="Helical" evidence="2">
    <location>
        <begin position="200"/>
        <end position="222"/>
    </location>
</feature>
<feature type="chain" id="PRO_5042108343" evidence="3">
    <location>
        <begin position="17"/>
        <end position="326"/>
    </location>
</feature>
<keyword evidence="2" id="KW-0472">Membrane</keyword>
<feature type="compositionally biased region" description="Polar residues" evidence="1">
    <location>
        <begin position="310"/>
        <end position="320"/>
    </location>
</feature>
<evidence type="ECO:0000313" key="4">
    <source>
        <dbReference type="EMBL" id="KAJ7719938.1"/>
    </source>
</evidence>
<feature type="region of interest" description="Disordered" evidence="1">
    <location>
        <begin position="304"/>
        <end position="326"/>
    </location>
</feature>
<dbReference type="AlphaFoldDB" id="A0AAD7HG04"/>
<evidence type="ECO:0000256" key="3">
    <source>
        <dbReference type="SAM" id="SignalP"/>
    </source>
</evidence>
<keyword evidence="2" id="KW-0812">Transmembrane</keyword>
<name>A0AAD7HG04_9AGAR</name>
<proteinExistence type="predicted"/>
<evidence type="ECO:0000313" key="5">
    <source>
        <dbReference type="Proteomes" id="UP001215598"/>
    </source>
</evidence>
<reference evidence="4" key="1">
    <citation type="submission" date="2023-03" db="EMBL/GenBank/DDBJ databases">
        <title>Massive genome expansion in bonnet fungi (Mycena s.s.) driven by repeated elements and novel gene families across ecological guilds.</title>
        <authorList>
            <consortium name="Lawrence Berkeley National Laboratory"/>
            <person name="Harder C.B."/>
            <person name="Miyauchi S."/>
            <person name="Viragh M."/>
            <person name="Kuo A."/>
            <person name="Thoen E."/>
            <person name="Andreopoulos B."/>
            <person name="Lu D."/>
            <person name="Skrede I."/>
            <person name="Drula E."/>
            <person name="Henrissat B."/>
            <person name="Morin E."/>
            <person name="Kohler A."/>
            <person name="Barry K."/>
            <person name="LaButti K."/>
            <person name="Morin E."/>
            <person name="Salamov A."/>
            <person name="Lipzen A."/>
            <person name="Mereny Z."/>
            <person name="Hegedus B."/>
            <person name="Baldrian P."/>
            <person name="Stursova M."/>
            <person name="Weitz H."/>
            <person name="Taylor A."/>
            <person name="Grigoriev I.V."/>
            <person name="Nagy L.G."/>
            <person name="Martin F."/>
            <person name="Kauserud H."/>
        </authorList>
    </citation>
    <scope>NUCLEOTIDE SEQUENCE</scope>
    <source>
        <strain evidence="4">CBHHK182m</strain>
    </source>
</reference>
<evidence type="ECO:0000256" key="1">
    <source>
        <dbReference type="SAM" id="MobiDB-lite"/>
    </source>
</evidence>
<organism evidence="4 5">
    <name type="scientific">Mycena metata</name>
    <dbReference type="NCBI Taxonomy" id="1033252"/>
    <lineage>
        <taxon>Eukaryota</taxon>
        <taxon>Fungi</taxon>
        <taxon>Dikarya</taxon>
        <taxon>Basidiomycota</taxon>
        <taxon>Agaricomycotina</taxon>
        <taxon>Agaricomycetes</taxon>
        <taxon>Agaricomycetidae</taxon>
        <taxon>Agaricales</taxon>
        <taxon>Marasmiineae</taxon>
        <taxon>Mycenaceae</taxon>
        <taxon>Mycena</taxon>
    </lineage>
</organism>
<gene>
    <name evidence="4" type="ORF">B0H16DRAFT_1605542</name>
</gene>
<evidence type="ECO:0000256" key="2">
    <source>
        <dbReference type="SAM" id="Phobius"/>
    </source>
</evidence>
<sequence>MLVPTFLVLFASAVSADFHFLSCTSIGPSANAIPTNPTIAVPTSDLGTCAGMLGPNMVVLQNLTGPINQAGKFSIDNFCGAPRLDVYVKSSDALQMYYSGGDGTLIGACTSSTLEGNGVPAQFSCNSETLSLNCTDSYFCFSGVCETPRADSTTVALTPLASSSAPSSASAVSFVPPTEANSTNPTLKLENGRASQKTSIIVGAVLGPISFCLALTIGLLIWRHRRRGVETRADDEQVQQPYIEVRPRSETIIRPFVATQFLQTSMSEAPKTRAGPVSALTSPTVREEVREAVLEAVREAIPQRNRTDDSVQSWMQTFPPSYSHRA</sequence>
<keyword evidence="2" id="KW-1133">Transmembrane helix</keyword>
<keyword evidence="5" id="KW-1185">Reference proteome</keyword>